<dbReference type="PANTHER" id="PTHR11895">
    <property type="entry name" value="TRANSAMIDASE"/>
    <property type="match status" value="1"/>
</dbReference>
<dbReference type="InterPro" id="IPR036928">
    <property type="entry name" value="AS_sf"/>
</dbReference>
<dbReference type="Pfam" id="PF21986">
    <property type="entry name" value="AH_C"/>
    <property type="match status" value="1"/>
</dbReference>
<dbReference type="Gene3D" id="1.20.58.1700">
    <property type="match status" value="1"/>
</dbReference>
<evidence type="ECO:0000313" key="4">
    <source>
        <dbReference type="Proteomes" id="UP000198972"/>
    </source>
</evidence>
<protein>
    <submittedName>
        <fullName evidence="3">Allophanate hydrolase</fullName>
    </submittedName>
</protein>
<evidence type="ECO:0000259" key="1">
    <source>
        <dbReference type="Pfam" id="PF01425"/>
    </source>
</evidence>
<dbReference type="InterPro" id="IPR014085">
    <property type="entry name" value="Allophanate_hydrolase"/>
</dbReference>
<dbReference type="RefSeq" id="WP_091226965.1">
    <property type="nucleotide sequence ID" value="NZ_FNBG01000003.1"/>
</dbReference>
<dbReference type="AlphaFoldDB" id="A0A1G7GFD3"/>
<dbReference type="EMBL" id="FNBG01000003">
    <property type="protein sequence ID" value="SDE86826.1"/>
    <property type="molecule type" value="Genomic_DNA"/>
</dbReference>
<keyword evidence="3" id="KW-0378">Hydrolase</keyword>
<keyword evidence="4" id="KW-1185">Reference proteome</keyword>
<accession>A0A1G7GFD3</accession>
<dbReference type="PANTHER" id="PTHR11895:SF169">
    <property type="entry name" value="GLUTAMYL-TRNA(GLN) AMIDOTRANSFERASE"/>
    <property type="match status" value="1"/>
</dbReference>
<dbReference type="OrthoDB" id="9811471at2"/>
<dbReference type="NCBIfam" id="TIGR02713">
    <property type="entry name" value="allophanate_hyd"/>
    <property type="match status" value="1"/>
</dbReference>
<gene>
    <name evidence="3" type="ORF">SAMN04488542_10325</name>
</gene>
<dbReference type="InterPro" id="IPR053844">
    <property type="entry name" value="AH_C"/>
</dbReference>
<sequence>MNVPFALTIKDLRGKYVSGELHPKEVVQEIISRASIDQHYNIWITPPSMERIQKFLDALEDKNFKDHPLWGIPFAVKDNIDVGGWPTTAACPDYQYVPSEHASVVKRLIDAGAIPVGKCNLDQFATGLVGTRSPYGETRNSLRGELISGGSSSGSAVAVARGQAAFALGTDTAGSGRVPAALNRLVGLKPSLGAWPTRGVVPACASLDCVTVFGHTAADALAVDAAVRGMDSQDPWSRNVPPPSPALPAQLCLPRGPLRFFGPYEAAYRKAWNATVQRIENMGIPVKYVDIGIFTEAAKILYDGPLVAERWSDLGTFVNNHPASLLPITETILRSGTAAAWTASSLFEASHLLQRYKLEARKLLQDHVLIMPTCGGTWTRQQVSDEPLHTNSQMGIYTNHCNLLDLCAISIPSEDADVDLPFGITLFGLWNQEGLLIGTADRFIAPDEPCIYPNAGNTVQIAVCGLHMRGYPLELQMLEHGAVFIREARTAPKYNFVKLAGNPEKPGLIKRNPEERDADGASIELEVWEMPADQLGRFLSAIPSPLSLGKIELDDLSEVTGFLCEAYAADGAEDISHLGSWRKVLPIFNEVN</sequence>
<feature type="domain" description="Amidase" evidence="1">
    <location>
        <begin position="25"/>
        <end position="436"/>
    </location>
</feature>
<dbReference type="Gene3D" id="3.90.1300.10">
    <property type="entry name" value="Amidase signature (AS) domain"/>
    <property type="match status" value="1"/>
</dbReference>
<name>A0A1G7GFD3_9BACL</name>
<dbReference type="NCBIfam" id="NF006043">
    <property type="entry name" value="PRK08186.1"/>
    <property type="match status" value="1"/>
</dbReference>
<dbReference type="Pfam" id="PF01425">
    <property type="entry name" value="Amidase"/>
    <property type="match status" value="1"/>
</dbReference>
<dbReference type="InterPro" id="IPR000120">
    <property type="entry name" value="Amidase"/>
</dbReference>
<organism evidence="3 4">
    <name type="scientific">Fontibacillus panacisegetis</name>
    <dbReference type="NCBI Taxonomy" id="670482"/>
    <lineage>
        <taxon>Bacteria</taxon>
        <taxon>Bacillati</taxon>
        <taxon>Bacillota</taxon>
        <taxon>Bacilli</taxon>
        <taxon>Bacillales</taxon>
        <taxon>Paenibacillaceae</taxon>
        <taxon>Fontibacillus</taxon>
    </lineage>
</organism>
<dbReference type="InterPro" id="IPR023631">
    <property type="entry name" value="Amidase_dom"/>
</dbReference>
<evidence type="ECO:0000259" key="2">
    <source>
        <dbReference type="Pfam" id="PF21986"/>
    </source>
</evidence>
<dbReference type="SUPFAM" id="SSF75304">
    <property type="entry name" value="Amidase signature (AS) enzymes"/>
    <property type="match status" value="1"/>
</dbReference>
<dbReference type="Gene3D" id="3.10.490.10">
    <property type="entry name" value="Gamma-glutamyl cyclotransferase-like"/>
    <property type="match status" value="1"/>
</dbReference>
<evidence type="ECO:0000313" key="3">
    <source>
        <dbReference type="EMBL" id="SDE86826.1"/>
    </source>
</evidence>
<dbReference type="GO" id="GO:0016787">
    <property type="term" value="F:hydrolase activity"/>
    <property type="evidence" value="ECO:0007669"/>
    <property type="project" value="UniProtKB-KW"/>
</dbReference>
<feature type="domain" description="Allophanate hydrolase C-terminal" evidence="2">
    <location>
        <begin position="459"/>
        <end position="584"/>
    </location>
</feature>
<dbReference type="STRING" id="670482.SAMN04488542_10325"/>
<dbReference type="Proteomes" id="UP000198972">
    <property type="component" value="Unassembled WGS sequence"/>
</dbReference>
<reference evidence="3 4" key="1">
    <citation type="submission" date="2016-10" db="EMBL/GenBank/DDBJ databases">
        <authorList>
            <person name="de Groot N.N."/>
        </authorList>
    </citation>
    <scope>NUCLEOTIDE SEQUENCE [LARGE SCALE GENOMIC DNA]</scope>
    <source>
        <strain evidence="3 4">DSM 28129</strain>
    </source>
</reference>
<proteinExistence type="predicted"/>